<evidence type="ECO:0000313" key="3">
    <source>
        <dbReference type="EMBL" id="PHL22842.1"/>
    </source>
</evidence>
<feature type="transmembrane region" description="Helical" evidence="1">
    <location>
        <begin position="12"/>
        <end position="32"/>
    </location>
</feature>
<comment type="caution">
    <text evidence="2">The sequence shown here is derived from an EMBL/GenBank/DDBJ whole genome shotgun (WGS) entry which is preliminary data.</text>
</comment>
<dbReference type="Proteomes" id="UP000289562">
    <property type="component" value="Unassembled WGS sequence"/>
</dbReference>
<evidence type="ECO:0000313" key="5">
    <source>
        <dbReference type="EMBL" id="RXU86537.1"/>
    </source>
</evidence>
<evidence type="ECO:0000256" key="1">
    <source>
        <dbReference type="SAM" id="Phobius"/>
    </source>
</evidence>
<reference evidence="2 6" key="1">
    <citation type="submission" date="2017-02" db="EMBL/GenBank/DDBJ databases">
        <title>Clonality and virulence of isolates of VRE in Hematopoietic Stem Cell Transplanted (HSCT) patients.</title>
        <authorList>
            <person name="Marchi A.P."/>
            <person name="Martins R.C."/>
            <person name="Marie S.K."/>
            <person name="Levin A.S."/>
            <person name="Costa S.F."/>
        </authorList>
    </citation>
    <scope>NUCLEOTIDE SEQUENCE [LARGE SCALE GENOMIC DNA]</scope>
    <source>
        <strain evidence="2 6">LIM1759</strain>
    </source>
</reference>
<keyword evidence="1" id="KW-1133">Transmembrane helix</keyword>
<keyword evidence="1" id="KW-0812">Transmembrane</keyword>
<proteinExistence type="predicted"/>
<reference evidence="4 8" key="4">
    <citation type="submission" date="2018-05" db="EMBL/GenBank/DDBJ databases">
        <title>Vancomycin-resistant Enterococcus faecium strain from Chelyabinsk, Russia.</title>
        <authorList>
            <person name="Gostev V."/>
            <person name="Goncharov A."/>
            <person name="Kolodzhieva V."/>
            <person name="Suvorov A."/>
            <person name="Sidorenko S."/>
            <person name="Zueva L."/>
        </authorList>
    </citation>
    <scope>NUCLEOTIDE SEQUENCE [LARGE SCALE GENOMIC DNA]</scope>
    <source>
        <strain evidence="4 8">20</strain>
    </source>
</reference>
<dbReference type="Proteomes" id="UP000224303">
    <property type="component" value="Unassembled WGS sequence"/>
</dbReference>
<name>A0A1M2WJT5_ENTFC</name>
<evidence type="ECO:0000313" key="7">
    <source>
        <dbReference type="Proteomes" id="UP000224303"/>
    </source>
</evidence>
<dbReference type="EMBL" id="PCGC01000002">
    <property type="protein sequence ID" value="PHL22842.1"/>
    <property type="molecule type" value="Genomic_DNA"/>
</dbReference>
<keyword evidence="1" id="KW-0472">Membrane</keyword>
<dbReference type="Proteomes" id="UP000249070">
    <property type="component" value="Unassembled WGS sequence"/>
</dbReference>
<sequence>MRRLVDQTTDNLIFQVPLFRLFPLSFVFYLNFAIWTNRGCEKAVLHQVIRTAKQKTAMSITAVLLNLRLIDHI</sequence>
<protein>
    <submittedName>
        <fullName evidence="2">Uncharacterized protein</fullName>
    </submittedName>
</protein>
<accession>A0A1M2WJT5</accession>
<evidence type="ECO:0000313" key="6">
    <source>
        <dbReference type="Proteomes" id="UP000191171"/>
    </source>
</evidence>
<reference evidence="3 7" key="2">
    <citation type="submission" date="2017-10" db="EMBL/GenBank/DDBJ databases">
        <title>Draft genomes of the Enterococcus faecium isolated from human feces before and after Helicobacter pylori eradication therapy.</title>
        <authorList>
            <person name="Prianichniikov N.A."/>
            <person name="Glushchenko O.E."/>
            <person name="Malakhova M.V."/>
        </authorList>
    </citation>
    <scope>NUCLEOTIDE SEQUENCE [LARGE SCALE GENOMIC DNA]</scope>
    <source>
        <strain evidence="3 7">Hp_5-7</strain>
    </source>
</reference>
<dbReference type="Proteomes" id="UP000191171">
    <property type="component" value="Unassembled WGS sequence"/>
</dbReference>
<evidence type="ECO:0000313" key="9">
    <source>
        <dbReference type="Proteomes" id="UP000289562"/>
    </source>
</evidence>
<evidence type="ECO:0000313" key="8">
    <source>
        <dbReference type="Proteomes" id="UP000249070"/>
    </source>
</evidence>
<dbReference type="EMBL" id="PJVH01000031">
    <property type="protein sequence ID" value="RXU86537.1"/>
    <property type="molecule type" value="Genomic_DNA"/>
</dbReference>
<evidence type="ECO:0000313" key="4">
    <source>
        <dbReference type="EMBL" id="PZM55065.1"/>
    </source>
</evidence>
<dbReference type="EMBL" id="MVGJ01000001">
    <property type="protein sequence ID" value="OOL84162.1"/>
    <property type="molecule type" value="Genomic_DNA"/>
</dbReference>
<reference evidence="5 9" key="3">
    <citation type="submission" date="2017-12" db="EMBL/GenBank/DDBJ databases">
        <title>A pool of 800 enterococci isolated from chicken carcass rinse samples from New Zealand.</title>
        <authorList>
            <person name="Zhang J."/>
            <person name="Rogers L."/>
            <person name="Midwinter A."/>
            <person name="French N."/>
        </authorList>
    </citation>
    <scope>NUCLEOTIDE SEQUENCE [LARGE SCALE GENOMIC DNA]</scope>
    <source>
        <strain evidence="5 9">EN697</strain>
    </source>
</reference>
<dbReference type="EMBL" id="QHGU01000067">
    <property type="protein sequence ID" value="PZM55065.1"/>
    <property type="molecule type" value="Genomic_DNA"/>
</dbReference>
<organism evidence="2 6">
    <name type="scientific">Enterococcus faecium</name>
    <name type="common">Streptococcus faecium</name>
    <dbReference type="NCBI Taxonomy" id="1352"/>
    <lineage>
        <taxon>Bacteria</taxon>
        <taxon>Bacillati</taxon>
        <taxon>Bacillota</taxon>
        <taxon>Bacilli</taxon>
        <taxon>Lactobacillales</taxon>
        <taxon>Enterococcaceae</taxon>
        <taxon>Enterococcus</taxon>
    </lineage>
</organism>
<evidence type="ECO:0000313" key="2">
    <source>
        <dbReference type="EMBL" id="OOL84162.1"/>
    </source>
</evidence>
<dbReference type="AlphaFoldDB" id="A0A1M2WJT5"/>
<gene>
    <name evidence="2" type="ORF">B1P95_00010</name>
    <name evidence="3" type="ORF">CQR37_01225</name>
    <name evidence="5" type="ORF">CYQ77_09670</name>
    <name evidence="4" type="ORF">DKP91_11550</name>
</gene>